<organism evidence="7 8">
    <name type="scientific">Parafrankia irregularis</name>
    <dbReference type="NCBI Taxonomy" id="795642"/>
    <lineage>
        <taxon>Bacteria</taxon>
        <taxon>Bacillati</taxon>
        <taxon>Actinomycetota</taxon>
        <taxon>Actinomycetes</taxon>
        <taxon>Frankiales</taxon>
        <taxon>Frankiaceae</taxon>
        <taxon>Parafrankia</taxon>
    </lineage>
</organism>
<name>A0A0S4QUQ9_9ACTN</name>
<proteinExistence type="predicted"/>
<dbReference type="SUPFAM" id="SSF48498">
    <property type="entry name" value="Tetracyclin repressor-like, C-terminal domain"/>
    <property type="match status" value="1"/>
</dbReference>
<evidence type="ECO:0000256" key="2">
    <source>
        <dbReference type="ARBA" id="ARBA00023015"/>
    </source>
</evidence>
<evidence type="ECO:0000259" key="6">
    <source>
        <dbReference type="PROSITE" id="PS50977"/>
    </source>
</evidence>
<dbReference type="GO" id="GO:0000976">
    <property type="term" value="F:transcription cis-regulatory region binding"/>
    <property type="evidence" value="ECO:0007669"/>
    <property type="project" value="TreeGrafter"/>
</dbReference>
<dbReference type="InterPro" id="IPR023772">
    <property type="entry name" value="DNA-bd_HTH_TetR-type_CS"/>
</dbReference>
<keyword evidence="8" id="KW-1185">Reference proteome</keyword>
<accession>A0A0S4QUQ9</accession>
<evidence type="ECO:0000256" key="3">
    <source>
        <dbReference type="ARBA" id="ARBA00023125"/>
    </source>
</evidence>
<dbReference type="Pfam" id="PF00440">
    <property type="entry name" value="TetR_N"/>
    <property type="match status" value="1"/>
</dbReference>
<dbReference type="InterPro" id="IPR001647">
    <property type="entry name" value="HTH_TetR"/>
</dbReference>
<dbReference type="Gene3D" id="1.10.357.10">
    <property type="entry name" value="Tetracycline Repressor, domain 2"/>
    <property type="match status" value="1"/>
</dbReference>
<dbReference type="RefSeq" id="WP_091280926.1">
    <property type="nucleotide sequence ID" value="NZ_FAOZ01000017.1"/>
</dbReference>
<reference evidence="8" key="1">
    <citation type="submission" date="2015-11" db="EMBL/GenBank/DDBJ databases">
        <authorList>
            <person name="Varghese N."/>
        </authorList>
    </citation>
    <scope>NUCLEOTIDE SEQUENCE [LARGE SCALE GENOMIC DNA]</scope>
    <source>
        <strain evidence="8">DSM 45899</strain>
    </source>
</reference>
<evidence type="ECO:0000313" key="7">
    <source>
        <dbReference type="EMBL" id="CUU58202.1"/>
    </source>
</evidence>
<dbReference type="GO" id="GO:0046677">
    <property type="term" value="P:response to antibiotic"/>
    <property type="evidence" value="ECO:0007669"/>
    <property type="project" value="InterPro"/>
</dbReference>
<dbReference type="InterPro" id="IPR050109">
    <property type="entry name" value="HTH-type_TetR-like_transc_reg"/>
</dbReference>
<gene>
    <name evidence="7" type="ORF">Ga0074812_117111</name>
</gene>
<feature type="domain" description="HTH tetR-type" evidence="6">
    <location>
        <begin position="27"/>
        <end position="87"/>
    </location>
</feature>
<dbReference type="PROSITE" id="PS50977">
    <property type="entry name" value="HTH_TETR_2"/>
    <property type="match status" value="1"/>
</dbReference>
<dbReference type="Pfam" id="PF02909">
    <property type="entry name" value="TetR_C_1"/>
    <property type="match status" value="1"/>
</dbReference>
<dbReference type="SUPFAM" id="SSF46689">
    <property type="entry name" value="Homeodomain-like"/>
    <property type="match status" value="1"/>
</dbReference>
<evidence type="ECO:0000256" key="1">
    <source>
        <dbReference type="ARBA" id="ARBA00022491"/>
    </source>
</evidence>
<dbReference type="PROSITE" id="PS01081">
    <property type="entry name" value="HTH_TETR_1"/>
    <property type="match status" value="1"/>
</dbReference>
<dbReference type="EMBL" id="FAOZ01000017">
    <property type="protein sequence ID" value="CUU58202.1"/>
    <property type="molecule type" value="Genomic_DNA"/>
</dbReference>
<dbReference type="InterPro" id="IPR003012">
    <property type="entry name" value="Tet_transcr_reg_TetR"/>
</dbReference>
<dbReference type="InterPro" id="IPR004111">
    <property type="entry name" value="Repressor_TetR_C"/>
</dbReference>
<evidence type="ECO:0000256" key="4">
    <source>
        <dbReference type="ARBA" id="ARBA00023163"/>
    </source>
</evidence>
<dbReference type="PANTHER" id="PTHR30055:SF151">
    <property type="entry name" value="TRANSCRIPTIONAL REGULATORY PROTEIN"/>
    <property type="match status" value="1"/>
</dbReference>
<dbReference type="InterPro" id="IPR036271">
    <property type="entry name" value="Tet_transcr_reg_TetR-rel_C_sf"/>
</dbReference>
<dbReference type="PRINTS" id="PR00455">
    <property type="entry name" value="HTHTETR"/>
</dbReference>
<keyword evidence="3 5" id="KW-0238">DNA-binding</keyword>
<evidence type="ECO:0000256" key="5">
    <source>
        <dbReference type="PROSITE-ProRule" id="PRU00335"/>
    </source>
</evidence>
<dbReference type="AlphaFoldDB" id="A0A0S4QUQ9"/>
<protein>
    <submittedName>
        <fullName evidence="7">DNA-binding transcriptional regulator, AcrR family</fullName>
    </submittedName>
</protein>
<dbReference type="InterPro" id="IPR009057">
    <property type="entry name" value="Homeodomain-like_sf"/>
</dbReference>
<keyword evidence="4" id="KW-0804">Transcription</keyword>
<evidence type="ECO:0000313" key="8">
    <source>
        <dbReference type="Proteomes" id="UP000198802"/>
    </source>
</evidence>
<feature type="DNA-binding region" description="H-T-H motif" evidence="5">
    <location>
        <begin position="50"/>
        <end position="69"/>
    </location>
</feature>
<dbReference type="PRINTS" id="PR00400">
    <property type="entry name" value="TETREPRESSOR"/>
</dbReference>
<dbReference type="Proteomes" id="UP000198802">
    <property type="component" value="Unassembled WGS sequence"/>
</dbReference>
<sequence>MDRYSHVVSDRRAAAARRLAASHLPVGLDADAVVTAALALIDADGVAGFTIRRLGEQLGVSAPTIYWHVGSKAALLDQVVERVLSNMMLDTDPDQTWDRRLRLFITAAREQLLAHPHVLDLLPAATSRAVTQWSAEALAIMRQAGLTDEDAATFAKVLLLQVLGYARAEAAVRTARSMEPVAGGSGLTYRVRPELLRPELGPDAVLMGTYDLDVQLRIMIELLVAGVEAAIDRARPGRPSPDRAG</sequence>
<keyword evidence="2" id="KW-0805">Transcription regulation</keyword>
<dbReference type="PANTHER" id="PTHR30055">
    <property type="entry name" value="HTH-TYPE TRANSCRIPTIONAL REGULATOR RUTR"/>
    <property type="match status" value="1"/>
</dbReference>
<dbReference type="GO" id="GO:0003700">
    <property type="term" value="F:DNA-binding transcription factor activity"/>
    <property type="evidence" value="ECO:0007669"/>
    <property type="project" value="TreeGrafter"/>
</dbReference>
<keyword evidence="1" id="KW-0678">Repressor</keyword>
<dbReference type="GO" id="GO:0045892">
    <property type="term" value="P:negative regulation of DNA-templated transcription"/>
    <property type="evidence" value="ECO:0007669"/>
    <property type="project" value="InterPro"/>
</dbReference>